<evidence type="ECO:0000256" key="3">
    <source>
        <dbReference type="RuleBase" id="RU000524"/>
    </source>
</evidence>
<evidence type="ECO:0000256" key="2">
    <source>
        <dbReference type="HAMAP-Rule" id="MF_00984"/>
    </source>
</evidence>
<comment type="caution">
    <text evidence="2">Lacks conserved residue(s) required for the propagation of feature annotation.</text>
</comment>
<keyword evidence="2" id="KW-0234">DNA repair</keyword>
<comment type="caution">
    <text evidence="5">The sequence shown here is derived from an EMBL/GenBank/DDBJ whole genome shotgun (WGS) entry which is preliminary data.</text>
</comment>
<dbReference type="PROSITE" id="PS50935">
    <property type="entry name" value="SSB"/>
    <property type="match status" value="1"/>
</dbReference>
<dbReference type="CDD" id="cd04496">
    <property type="entry name" value="SSB_OBF"/>
    <property type="match status" value="1"/>
</dbReference>
<keyword evidence="2" id="KW-0233">DNA recombination</keyword>
<keyword evidence="2" id="KW-0235">DNA replication</keyword>
<dbReference type="GO" id="GO:0009295">
    <property type="term" value="C:nucleoid"/>
    <property type="evidence" value="ECO:0007669"/>
    <property type="project" value="TreeGrafter"/>
</dbReference>
<evidence type="ECO:0000313" key="6">
    <source>
        <dbReference type="Proteomes" id="UP000295807"/>
    </source>
</evidence>
<dbReference type="OrthoDB" id="9809878at2"/>
<organism evidence="5 6">
    <name type="scientific">Anseongella ginsenosidimutans</name>
    <dbReference type="NCBI Taxonomy" id="496056"/>
    <lineage>
        <taxon>Bacteria</taxon>
        <taxon>Pseudomonadati</taxon>
        <taxon>Bacteroidota</taxon>
        <taxon>Sphingobacteriia</taxon>
        <taxon>Sphingobacteriales</taxon>
        <taxon>Sphingobacteriaceae</taxon>
        <taxon>Anseongella</taxon>
    </lineage>
</organism>
<keyword evidence="6" id="KW-1185">Reference proteome</keyword>
<dbReference type="InterPro" id="IPR011344">
    <property type="entry name" value="ssDNA-bd"/>
</dbReference>
<dbReference type="Pfam" id="PF00436">
    <property type="entry name" value="SSB"/>
    <property type="match status" value="1"/>
</dbReference>
<dbReference type="NCBIfam" id="TIGR00621">
    <property type="entry name" value="ssb"/>
    <property type="match status" value="1"/>
</dbReference>
<dbReference type="SUPFAM" id="SSF50249">
    <property type="entry name" value="Nucleic acid-binding proteins"/>
    <property type="match status" value="1"/>
</dbReference>
<dbReference type="PANTHER" id="PTHR10302:SF0">
    <property type="entry name" value="SINGLE-STRANDED DNA-BINDING PROTEIN, MITOCHONDRIAL"/>
    <property type="match status" value="1"/>
</dbReference>
<gene>
    <name evidence="5" type="ORF">EDD80_102332</name>
</gene>
<accession>A0A4R3KVF1</accession>
<reference evidence="5 6" key="1">
    <citation type="submission" date="2019-03" db="EMBL/GenBank/DDBJ databases">
        <title>Genomic Encyclopedia of Type Strains, Phase IV (KMG-IV): sequencing the most valuable type-strain genomes for metagenomic binning, comparative biology and taxonomic classification.</title>
        <authorList>
            <person name="Goeker M."/>
        </authorList>
    </citation>
    <scope>NUCLEOTIDE SEQUENCE [LARGE SCALE GENOMIC DNA]</scope>
    <source>
        <strain evidence="5 6">DSM 21100</strain>
    </source>
</reference>
<feature type="region of interest" description="Disordered" evidence="4">
    <location>
        <begin position="105"/>
        <end position="158"/>
    </location>
</feature>
<name>A0A4R3KVF1_9SPHI</name>
<protein>
    <recommendedName>
        <fullName evidence="2 3">Single-stranded DNA-binding protein</fullName>
        <shortName evidence="2">SSB</shortName>
    </recommendedName>
</protein>
<dbReference type="EMBL" id="SMAD01000002">
    <property type="protein sequence ID" value="TCS89138.1"/>
    <property type="molecule type" value="Genomic_DNA"/>
</dbReference>
<dbReference type="GO" id="GO:0006310">
    <property type="term" value="P:DNA recombination"/>
    <property type="evidence" value="ECO:0007669"/>
    <property type="project" value="UniProtKB-UniRule"/>
</dbReference>
<dbReference type="InterPro" id="IPR000424">
    <property type="entry name" value="Primosome_PriB/ssb"/>
</dbReference>
<dbReference type="GO" id="GO:0003697">
    <property type="term" value="F:single-stranded DNA binding"/>
    <property type="evidence" value="ECO:0007669"/>
    <property type="project" value="UniProtKB-UniRule"/>
</dbReference>
<proteinExistence type="inferred from homology"/>
<keyword evidence="1 2" id="KW-0238">DNA-binding</keyword>
<keyword evidence="2" id="KW-0227">DNA damage</keyword>
<evidence type="ECO:0000256" key="1">
    <source>
        <dbReference type="ARBA" id="ARBA00023125"/>
    </source>
</evidence>
<dbReference type="Gene3D" id="2.40.50.140">
    <property type="entry name" value="Nucleic acid-binding proteins"/>
    <property type="match status" value="1"/>
</dbReference>
<feature type="short sequence motif" description="Important for interaction with partner proteins" evidence="2">
    <location>
        <begin position="153"/>
        <end position="158"/>
    </location>
</feature>
<dbReference type="PANTHER" id="PTHR10302">
    <property type="entry name" value="SINGLE-STRANDED DNA-BINDING PROTEIN"/>
    <property type="match status" value="1"/>
</dbReference>
<dbReference type="Proteomes" id="UP000295807">
    <property type="component" value="Unassembled WGS sequence"/>
</dbReference>
<dbReference type="GO" id="GO:0006260">
    <property type="term" value="P:DNA replication"/>
    <property type="evidence" value="ECO:0007669"/>
    <property type="project" value="UniProtKB-UniRule"/>
</dbReference>
<feature type="compositionally biased region" description="Gly residues" evidence="4">
    <location>
        <begin position="119"/>
        <end position="132"/>
    </location>
</feature>
<sequence length="158" mass="17469">MSGINKVILVGHLGKDPEIRHMEGGVSKASFPLATSEFYTKDGQRVEQTEWHNIVVWRGLADIAEKYLHKGKLVYVEGKLRTRSWDDKEGNKRYMTEVVADNFTMLGRRSDHENQGGNESYGGGNTNRGGSGNSRDAAGGSEGLNVRADDNPEDDLPF</sequence>
<comment type="function">
    <text evidence="2">Plays an important role in DNA replication, recombination and repair. Binds to ssDNA and to an array of partner proteins to recruit them to their sites of action during DNA metabolism.</text>
</comment>
<dbReference type="AlphaFoldDB" id="A0A4R3KVF1"/>
<dbReference type="HAMAP" id="MF_00984">
    <property type="entry name" value="SSB"/>
    <property type="match status" value="1"/>
</dbReference>
<evidence type="ECO:0000313" key="5">
    <source>
        <dbReference type="EMBL" id="TCS89138.1"/>
    </source>
</evidence>
<dbReference type="InterPro" id="IPR012340">
    <property type="entry name" value="NA-bd_OB-fold"/>
</dbReference>
<comment type="subunit">
    <text evidence="2">Homotetramer.</text>
</comment>
<dbReference type="RefSeq" id="WP_132128225.1">
    <property type="nucleotide sequence ID" value="NZ_CP042432.1"/>
</dbReference>
<dbReference type="GO" id="GO:0006281">
    <property type="term" value="P:DNA repair"/>
    <property type="evidence" value="ECO:0007669"/>
    <property type="project" value="UniProtKB-UniRule"/>
</dbReference>
<evidence type="ECO:0000256" key="4">
    <source>
        <dbReference type="SAM" id="MobiDB-lite"/>
    </source>
</evidence>